<feature type="transmembrane region" description="Helical" evidence="6">
    <location>
        <begin position="74"/>
        <end position="101"/>
    </location>
</feature>
<organism evidence="7">
    <name type="scientific">Hanusia phi</name>
    <dbReference type="NCBI Taxonomy" id="3032"/>
    <lineage>
        <taxon>Eukaryota</taxon>
        <taxon>Cryptophyceae</taxon>
        <taxon>Pyrenomonadales</taxon>
        <taxon>Geminigeraceae</taxon>
        <taxon>Hanusia</taxon>
    </lineage>
</organism>
<dbReference type="AlphaFoldDB" id="A0A7S0NDN1"/>
<feature type="transmembrane region" description="Helical" evidence="6">
    <location>
        <begin position="113"/>
        <end position="131"/>
    </location>
</feature>
<proteinExistence type="inferred from homology"/>
<dbReference type="Pfam" id="PF13564">
    <property type="entry name" value="DoxX_2"/>
    <property type="match status" value="1"/>
</dbReference>
<dbReference type="InterPro" id="IPR032808">
    <property type="entry name" value="DoxX"/>
</dbReference>
<dbReference type="PANTHER" id="PTHR13163:SF2">
    <property type="entry name" value="TRANSMEMBRANE PROTEIN 35B"/>
    <property type="match status" value="1"/>
</dbReference>
<evidence type="ECO:0000256" key="2">
    <source>
        <dbReference type="ARBA" id="ARBA00006679"/>
    </source>
</evidence>
<comment type="similarity">
    <text evidence="2">Belongs to the DoxX family.</text>
</comment>
<keyword evidence="5 6" id="KW-0472">Membrane</keyword>
<reference evidence="7" key="1">
    <citation type="submission" date="2021-01" db="EMBL/GenBank/DDBJ databases">
        <authorList>
            <person name="Corre E."/>
            <person name="Pelletier E."/>
            <person name="Niang G."/>
            <person name="Scheremetjew M."/>
            <person name="Finn R."/>
            <person name="Kale V."/>
            <person name="Holt S."/>
            <person name="Cochrane G."/>
            <person name="Meng A."/>
            <person name="Brown T."/>
            <person name="Cohen L."/>
        </authorList>
    </citation>
    <scope>NUCLEOTIDE SEQUENCE</scope>
    <source>
        <strain evidence="7">CCMP325</strain>
    </source>
</reference>
<keyword evidence="3 6" id="KW-0812">Transmembrane</keyword>
<evidence type="ECO:0000256" key="4">
    <source>
        <dbReference type="ARBA" id="ARBA00022989"/>
    </source>
</evidence>
<dbReference type="PANTHER" id="PTHR13163">
    <property type="entry name" value="SPINAL CORD EXPRESSION PROTEIN 4"/>
    <property type="match status" value="1"/>
</dbReference>
<keyword evidence="4 6" id="KW-1133">Transmembrane helix</keyword>
<dbReference type="InterPro" id="IPR040399">
    <property type="entry name" value="TMEM35A/B"/>
</dbReference>
<accession>A0A7S0NDN1</accession>
<sequence length="145" mass="16266">MFLMAGSNKVSPHINAEMHNHLSQAFPPMGKMWSGILRDFLTSVKQDQYHELIQKNLLDDGSGSYKLFMTNLGYVEVVCAILLLTPLSPLASFILFLIMMAATYTHHVIKEPIVVTVGLMVLFIIRALLPVQKPANKQANKKKRS</sequence>
<comment type="subcellular location">
    <subcellularLocation>
        <location evidence="1">Membrane</location>
        <topology evidence="1">Multi-pass membrane protein</topology>
    </subcellularLocation>
</comment>
<protein>
    <recommendedName>
        <fullName evidence="8">Transmembrane protein 35A</fullName>
    </recommendedName>
</protein>
<evidence type="ECO:0000256" key="1">
    <source>
        <dbReference type="ARBA" id="ARBA00004141"/>
    </source>
</evidence>
<evidence type="ECO:0008006" key="8">
    <source>
        <dbReference type="Google" id="ProtNLM"/>
    </source>
</evidence>
<gene>
    <name evidence="7" type="ORF">HPHI1048_LOCUS23084</name>
</gene>
<dbReference type="EMBL" id="HBEO01034128">
    <property type="protein sequence ID" value="CAD8507352.1"/>
    <property type="molecule type" value="Transcribed_RNA"/>
</dbReference>
<evidence type="ECO:0000256" key="3">
    <source>
        <dbReference type="ARBA" id="ARBA00022692"/>
    </source>
</evidence>
<evidence type="ECO:0000256" key="5">
    <source>
        <dbReference type="ARBA" id="ARBA00023136"/>
    </source>
</evidence>
<dbReference type="GO" id="GO:0016020">
    <property type="term" value="C:membrane"/>
    <property type="evidence" value="ECO:0007669"/>
    <property type="project" value="UniProtKB-SubCell"/>
</dbReference>
<evidence type="ECO:0000313" key="7">
    <source>
        <dbReference type="EMBL" id="CAD8507352.1"/>
    </source>
</evidence>
<evidence type="ECO:0000256" key="6">
    <source>
        <dbReference type="SAM" id="Phobius"/>
    </source>
</evidence>
<name>A0A7S0NDN1_9CRYP</name>